<dbReference type="Proteomes" id="UP000287300">
    <property type="component" value="Unassembled WGS sequence"/>
</dbReference>
<organism evidence="2 3">
    <name type="scientific">Acetobacter pasteurianus NBRC 3188</name>
    <dbReference type="NCBI Taxonomy" id="1226663"/>
    <lineage>
        <taxon>Bacteria</taxon>
        <taxon>Pseudomonadati</taxon>
        <taxon>Pseudomonadota</taxon>
        <taxon>Alphaproteobacteria</taxon>
        <taxon>Acetobacterales</taxon>
        <taxon>Acetobacteraceae</taxon>
        <taxon>Acetobacter</taxon>
    </lineage>
</organism>
<feature type="compositionally biased region" description="Basic and acidic residues" evidence="1">
    <location>
        <begin position="8"/>
        <end position="25"/>
    </location>
</feature>
<gene>
    <name evidence="2" type="ORF">NBRC3188_3052</name>
</gene>
<evidence type="ECO:0000313" key="2">
    <source>
        <dbReference type="EMBL" id="GCD54355.1"/>
    </source>
</evidence>
<feature type="region of interest" description="Disordered" evidence="1">
    <location>
        <begin position="1"/>
        <end position="35"/>
    </location>
</feature>
<reference evidence="2 3" key="1">
    <citation type="submission" date="2016-06" db="EMBL/GenBank/DDBJ databases">
        <title>Acetobacter pasteurianus NBRC 3188 whole genome sequencing project.</title>
        <authorList>
            <person name="Matsutani M."/>
            <person name="Shiwa Y."/>
            <person name="Okamoto-Kainuma A."/>
            <person name="Ishikawa M."/>
            <person name="Koizumi Y."/>
            <person name="Yoshikawa H."/>
            <person name="Yakushi T."/>
            <person name="Matsushita K."/>
        </authorList>
    </citation>
    <scope>NUCLEOTIDE SEQUENCE [LARGE SCALE GENOMIC DNA]</scope>
    <source>
        <strain evidence="2 3">NBRC 3188</strain>
    </source>
</reference>
<protein>
    <submittedName>
        <fullName evidence="2">Uncharacterized protein</fullName>
    </submittedName>
</protein>
<dbReference type="EMBL" id="BDES01000086">
    <property type="protein sequence ID" value="GCD54355.1"/>
    <property type="molecule type" value="Genomic_DNA"/>
</dbReference>
<evidence type="ECO:0000256" key="1">
    <source>
        <dbReference type="SAM" id="MobiDB-lite"/>
    </source>
</evidence>
<sequence length="35" mass="4109">MKQLDQTISDRTEHYRLHSTEEEPGNKAILQRALV</sequence>
<dbReference type="AlphaFoldDB" id="A0A401WYL2"/>
<name>A0A401WYL2_ACEPA</name>
<comment type="caution">
    <text evidence="2">The sequence shown here is derived from an EMBL/GenBank/DDBJ whole genome shotgun (WGS) entry which is preliminary data.</text>
</comment>
<evidence type="ECO:0000313" key="3">
    <source>
        <dbReference type="Proteomes" id="UP000287300"/>
    </source>
</evidence>
<proteinExistence type="predicted"/>
<accession>A0A401WYL2</accession>